<dbReference type="InterPro" id="IPR026699">
    <property type="entry name" value="Exosome_RNA_bind1/RRP40/RRP4"/>
</dbReference>
<keyword evidence="6" id="KW-0271">Exosome</keyword>
<evidence type="ECO:0000313" key="11">
    <source>
        <dbReference type="EMBL" id="GAC71563.1"/>
    </source>
</evidence>
<evidence type="ECO:0000256" key="6">
    <source>
        <dbReference type="ARBA" id="ARBA00022835"/>
    </source>
</evidence>
<dbReference type="Gene3D" id="2.40.50.140">
    <property type="entry name" value="Nucleic acid-binding proteins"/>
    <property type="match status" value="1"/>
</dbReference>
<dbReference type="InterPro" id="IPR036612">
    <property type="entry name" value="KH_dom_type_1_sf"/>
</dbReference>
<keyword evidence="4" id="KW-0963">Cytoplasm</keyword>
<gene>
    <name evidence="11" type="ORF">PANT_4c00004</name>
</gene>
<dbReference type="Gene3D" id="3.30.1370.10">
    <property type="entry name" value="K Homology domain, type 1"/>
    <property type="match status" value="1"/>
</dbReference>
<dbReference type="GO" id="GO:0000177">
    <property type="term" value="C:cytoplasmic exosome (RNase complex)"/>
    <property type="evidence" value="ECO:0007669"/>
    <property type="project" value="TreeGrafter"/>
</dbReference>
<feature type="domain" description="K Homology" evidence="10">
    <location>
        <begin position="222"/>
        <end position="268"/>
    </location>
</feature>
<dbReference type="CDD" id="cd22526">
    <property type="entry name" value="KH-I_Rrp40"/>
    <property type="match status" value="1"/>
</dbReference>
<evidence type="ECO:0000256" key="5">
    <source>
        <dbReference type="ARBA" id="ARBA00022552"/>
    </source>
</evidence>
<dbReference type="GO" id="GO:0005730">
    <property type="term" value="C:nucleolus"/>
    <property type="evidence" value="ECO:0007669"/>
    <property type="project" value="UniProtKB-SubCell"/>
</dbReference>
<evidence type="ECO:0000259" key="10">
    <source>
        <dbReference type="Pfam" id="PF15985"/>
    </source>
</evidence>
<dbReference type="PANTHER" id="PTHR21321">
    <property type="entry name" value="PNAS-3 RELATED"/>
    <property type="match status" value="1"/>
</dbReference>
<dbReference type="InterPro" id="IPR049469">
    <property type="entry name" value="RRP40_KH-I"/>
</dbReference>
<dbReference type="GO" id="GO:0000467">
    <property type="term" value="P:exonucleolytic trimming to generate mature 3'-end of 5.8S rRNA from tricistronic rRNA transcript (SSU-rRNA, 5.8S rRNA, LSU-rRNA)"/>
    <property type="evidence" value="ECO:0007669"/>
    <property type="project" value="TreeGrafter"/>
</dbReference>
<dbReference type="FunFam" id="2.40.50.140:FF:000112">
    <property type="entry name" value="Exosome complex component RRP40"/>
    <property type="match status" value="1"/>
</dbReference>
<dbReference type="STRING" id="1151754.M9MAF0"/>
<evidence type="ECO:0000256" key="7">
    <source>
        <dbReference type="ARBA" id="ARBA00022884"/>
    </source>
</evidence>
<evidence type="ECO:0000256" key="3">
    <source>
        <dbReference type="ARBA" id="ARBA00007841"/>
    </source>
</evidence>
<dbReference type="InterPro" id="IPR012340">
    <property type="entry name" value="NA-bd_OB-fold"/>
</dbReference>
<evidence type="ECO:0000256" key="1">
    <source>
        <dbReference type="ARBA" id="ARBA00004496"/>
    </source>
</evidence>
<organism evidence="11 12">
    <name type="scientific">Pseudozyma antarctica (strain T-34)</name>
    <name type="common">Yeast</name>
    <name type="synonym">Candida antarctica</name>
    <dbReference type="NCBI Taxonomy" id="1151754"/>
    <lineage>
        <taxon>Eukaryota</taxon>
        <taxon>Fungi</taxon>
        <taxon>Dikarya</taxon>
        <taxon>Basidiomycota</taxon>
        <taxon>Ustilaginomycotina</taxon>
        <taxon>Ustilaginomycetes</taxon>
        <taxon>Ustilaginales</taxon>
        <taxon>Ustilaginaceae</taxon>
        <taxon>Moesziomyces</taxon>
    </lineage>
</organism>
<keyword evidence="7" id="KW-0694">RNA-binding</keyword>
<dbReference type="CDD" id="cd05790">
    <property type="entry name" value="S1_Rrp40"/>
    <property type="match status" value="1"/>
</dbReference>
<proteinExistence type="inferred from homology"/>
<evidence type="ECO:0000313" key="12">
    <source>
        <dbReference type="Proteomes" id="UP000011976"/>
    </source>
</evidence>
<dbReference type="Proteomes" id="UP000011976">
    <property type="component" value="Unassembled WGS sequence"/>
</dbReference>
<keyword evidence="5" id="KW-0698">rRNA processing</keyword>
<evidence type="ECO:0000256" key="2">
    <source>
        <dbReference type="ARBA" id="ARBA00004604"/>
    </source>
</evidence>
<dbReference type="GO" id="GO:0034475">
    <property type="term" value="P:U4 snRNA 3'-end processing"/>
    <property type="evidence" value="ECO:0007669"/>
    <property type="project" value="TreeGrafter"/>
</dbReference>
<dbReference type="PANTHER" id="PTHR21321:SF1">
    <property type="entry name" value="EXOSOME COMPLEX COMPONENT RRP40"/>
    <property type="match status" value="1"/>
</dbReference>
<keyword evidence="8" id="KW-0539">Nucleus</keyword>
<dbReference type="SUPFAM" id="SSF54791">
    <property type="entry name" value="Eukaryotic type KH-domain (KH-domain type I)"/>
    <property type="match status" value="1"/>
</dbReference>
<dbReference type="SUPFAM" id="SSF50249">
    <property type="entry name" value="Nucleic acid-binding proteins"/>
    <property type="match status" value="1"/>
</dbReference>
<name>M9MAF0_PSEA3</name>
<dbReference type="InterPro" id="IPR037319">
    <property type="entry name" value="Rrp40_S1"/>
</dbReference>
<dbReference type="GO" id="GO:0071051">
    <property type="term" value="P:poly(A)-dependent snoRNA 3'-end processing"/>
    <property type="evidence" value="ECO:0007669"/>
    <property type="project" value="TreeGrafter"/>
</dbReference>
<evidence type="ECO:0000256" key="8">
    <source>
        <dbReference type="ARBA" id="ARBA00023242"/>
    </source>
</evidence>
<dbReference type="EMBL" id="DF196770">
    <property type="protein sequence ID" value="GAC71563.1"/>
    <property type="molecule type" value="Genomic_DNA"/>
</dbReference>
<evidence type="ECO:0000256" key="4">
    <source>
        <dbReference type="ARBA" id="ARBA00022490"/>
    </source>
</evidence>
<dbReference type="GO" id="GO:0071038">
    <property type="term" value="P:TRAMP-dependent tRNA surveillance pathway"/>
    <property type="evidence" value="ECO:0007669"/>
    <property type="project" value="TreeGrafter"/>
</dbReference>
<reference evidence="12" key="1">
    <citation type="journal article" date="2013" name="Genome Announc.">
        <title>Genome sequence of the basidiomycetous yeast Pseudozyma antarctica T-34, a producer of the glycolipid biosurfactants mannosylerythritol lipids.</title>
        <authorList>
            <person name="Morita T."/>
            <person name="Koike H."/>
            <person name="Koyama Y."/>
            <person name="Hagiwara H."/>
            <person name="Ito E."/>
            <person name="Fukuoka T."/>
            <person name="Imura T."/>
            <person name="Machida M."/>
            <person name="Kitamoto D."/>
        </authorList>
    </citation>
    <scope>NUCLEOTIDE SEQUENCE [LARGE SCALE GENOMIC DNA]</scope>
    <source>
        <strain evidence="12">T-34</strain>
    </source>
</reference>
<accession>M9MAF0</accession>
<protein>
    <recommendedName>
        <fullName evidence="9">Ribosomal RNA-processing protein 40</fullName>
    </recommendedName>
</protein>
<dbReference type="GO" id="GO:0003723">
    <property type="term" value="F:RNA binding"/>
    <property type="evidence" value="ECO:0007669"/>
    <property type="project" value="UniProtKB-KW"/>
</dbReference>
<dbReference type="GO" id="GO:0071035">
    <property type="term" value="P:nuclear polyadenylation-dependent rRNA catabolic process"/>
    <property type="evidence" value="ECO:0007669"/>
    <property type="project" value="TreeGrafter"/>
</dbReference>
<comment type="subcellular location">
    <subcellularLocation>
        <location evidence="1">Cytoplasm</location>
    </subcellularLocation>
    <subcellularLocation>
        <location evidence="2">Nucleus</location>
        <location evidence="2">Nucleolus</location>
    </subcellularLocation>
</comment>
<dbReference type="GO" id="GO:0000176">
    <property type="term" value="C:nuclear exosome (RNase complex)"/>
    <property type="evidence" value="ECO:0007669"/>
    <property type="project" value="TreeGrafter"/>
</dbReference>
<dbReference type="AlphaFoldDB" id="M9MAF0"/>
<dbReference type="Pfam" id="PF21262">
    <property type="entry name" value="RRP40_S1"/>
    <property type="match status" value="1"/>
</dbReference>
<dbReference type="GO" id="GO:0071034">
    <property type="term" value="P:CUT catabolic process"/>
    <property type="evidence" value="ECO:0007669"/>
    <property type="project" value="TreeGrafter"/>
</dbReference>
<evidence type="ECO:0000256" key="9">
    <source>
        <dbReference type="ARBA" id="ARBA00030615"/>
    </source>
</evidence>
<comment type="similarity">
    <text evidence="3">Belongs to the RRP40 family.</text>
</comment>
<dbReference type="Pfam" id="PF15985">
    <property type="entry name" value="KH_6"/>
    <property type="match status" value="1"/>
</dbReference>
<sequence>MTVVLPGDAVPLASTSALKLGPGLLPTPPPSASISTAAAPPPSLTAIRAGALGHIGASQASSSSSSSVAASKPKHADSAAVWVESNTQRVRPTRCLIVSLHRATNADCPLVALLCSDPHARQYVPAPGDSVVAQITNRGADSYTVSLFGAHAATLPALAFEGATKRHKPNLNIGALVYARIVSADRFTEPELTCLNPLTAKSDGFGHLKTTDHRGEKVAHAMLFHTSLGLARSLLRPDHPLLGLVAAHFPFEAAIGQNGAVWVRANEPNHLIAVGRLLHAADLHPSAHSSLPQHPDAAQDDRAPHPLHAQHILDHRAQSWDAKRVRALIHDLL</sequence>
<dbReference type="InterPro" id="IPR004088">
    <property type="entry name" value="KH_dom_type_1"/>
</dbReference>
<dbReference type="OrthoDB" id="340500at2759"/>